<comment type="caution">
    <text evidence="10">The sequence shown here is derived from an EMBL/GenBank/DDBJ whole genome shotgun (WGS) entry which is preliminary data.</text>
</comment>
<organism evidence="10 11">
    <name type="scientific">Parachlamydia acanthamoebae</name>
    <dbReference type="NCBI Taxonomy" id="83552"/>
    <lineage>
        <taxon>Bacteria</taxon>
        <taxon>Pseudomonadati</taxon>
        <taxon>Chlamydiota</taxon>
        <taxon>Chlamydiia</taxon>
        <taxon>Parachlamydiales</taxon>
        <taxon>Parachlamydiaceae</taxon>
        <taxon>Parachlamydia</taxon>
    </lineage>
</organism>
<dbReference type="GO" id="GO:0015173">
    <property type="term" value="F:aromatic amino acid transmembrane transporter activity"/>
    <property type="evidence" value="ECO:0007669"/>
    <property type="project" value="InterPro"/>
</dbReference>
<dbReference type="Pfam" id="PF03222">
    <property type="entry name" value="Trp_Tyr_perm"/>
    <property type="match status" value="1"/>
</dbReference>
<dbReference type="PATRIC" id="fig|83552.4.peg.2373"/>
<evidence type="ECO:0000256" key="6">
    <source>
        <dbReference type="ARBA" id="ARBA00022970"/>
    </source>
</evidence>
<dbReference type="InterPro" id="IPR018227">
    <property type="entry name" value="Amino_acid_transport_2"/>
</dbReference>
<keyword evidence="6" id="KW-0029">Amino-acid transport</keyword>
<accession>A0A0C1E8U2</accession>
<evidence type="ECO:0000256" key="2">
    <source>
        <dbReference type="ARBA" id="ARBA00022448"/>
    </source>
</evidence>
<feature type="transmembrane region" description="Helical" evidence="9">
    <location>
        <begin position="88"/>
        <end position="108"/>
    </location>
</feature>
<keyword evidence="3" id="KW-1003">Cell membrane</keyword>
<protein>
    <submittedName>
        <fullName evidence="10">Tyrosine-specific transport protein</fullName>
    </submittedName>
</protein>
<dbReference type="GO" id="GO:0003333">
    <property type="term" value="P:amino acid transmembrane transport"/>
    <property type="evidence" value="ECO:0007669"/>
    <property type="project" value="InterPro"/>
</dbReference>
<dbReference type="PRINTS" id="PR00166">
    <property type="entry name" value="AROAAPRMEASE"/>
</dbReference>
<feature type="transmembrane region" description="Helical" evidence="9">
    <location>
        <begin position="315"/>
        <end position="338"/>
    </location>
</feature>
<dbReference type="InterPro" id="IPR013059">
    <property type="entry name" value="Trp_tyr_transpt"/>
</dbReference>
<evidence type="ECO:0000256" key="8">
    <source>
        <dbReference type="ARBA" id="ARBA00023136"/>
    </source>
</evidence>
<feature type="transmembrane region" description="Helical" evidence="9">
    <location>
        <begin position="120"/>
        <end position="143"/>
    </location>
</feature>
<sequence length="408" mass="44651">MNMSSSHSSGSSLGGILLVAGCCIGAGMLGLPILSALGGFKPSIILFTLSWLFMSFTALLLLEVNLWFQDEISIVSMAERTLGPIGKIIAWAIFLFLFYSLMVAYISGSGQLISDFLQQIFSIAFPAWLGSLILISIFAGLICIGMHVVDQFNRVLMGGLICTYILLVILGGMHVNPDLLTRQNWFIAPFAFPIMIISFGFHNLVPSLTTYVNRNTKEMQKIILIGSFIPLLVYVVWEWVILGLIPFGENETFQTVLDSGEMATTALQKAIGHSWVVDIAHYFAFFAVVTSCLGVALSFVDFLSDGLNVKKSLAGKIFLSFLVFFPPWIFACLFPHIFLLALNYAGGFGAVILFGILPAAMVWAGRYVYSISQPNDFKVAGGKSALIFVMIVSLAIMILQVVRELKGI</sequence>
<evidence type="ECO:0000256" key="5">
    <source>
        <dbReference type="ARBA" id="ARBA00022692"/>
    </source>
</evidence>
<evidence type="ECO:0000313" key="11">
    <source>
        <dbReference type="Proteomes" id="UP000031307"/>
    </source>
</evidence>
<evidence type="ECO:0000256" key="4">
    <source>
        <dbReference type="ARBA" id="ARBA00022519"/>
    </source>
</evidence>
<feature type="transmembrane region" description="Helical" evidence="9">
    <location>
        <begin position="44"/>
        <end position="68"/>
    </location>
</feature>
<dbReference type="Gene3D" id="1.20.1740.10">
    <property type="entry name" value="Amino acid/polyamine transporter I"/>
    <property type="match status" value="1"/>
</dbReference>
<feature type="transmembrane region" description="Helical" evidence="9">
    <location>
        <begin position="222"/>
        <end position="245"/>
    </location>
</feature>
<dbReference type="PANTHER" id="PTHR46997:SF2">
    <property type="entry name" value="TYROSINE-SPECIFIC TRANSPORT SYSTEM"/>
    <property type="match status" value="1"/>
</dbReference>
<evidence type="ECO:0000256" key="9">
    <source>
        <dbReference type="SAM" id="Phobius"/>
    </source>
</evidence>
<dbReference type="Proteomes" id="UP000031307">
    <property type="component" value="Unassembled WGS sequence"/>
</dbReference>
<evidence type="ECO:0000313" key="10">
    <source>
        <dbReference type="EMBL" id="KIA76513.1"/>
    </source>
</evidence>
<name>A0A0C1E8U2_9BACT</name>
<feature type="transmembrane region" description="Helical" evidence="9">
    <location>
        <begin position="279"/>
        <end position="303"/>
    </location>
</feature>
<dbReference type="PANTHER" id="PTHR46997">
    <property type="entry name" value="LOW AFFINITY TRYPTOPHAN PERMEASE-RELATED"/>
    <property type="match status" value="1"/>
</dbReference>
<feature type="transmembrane region" description="Helical" evidence="9">
    <location>
        <begin position="12"/>
        <end position="38"/>
    </location>
</feature>
<dbReference type="AlphaFoldDB" id="A0A0C1E8U2"/>
<evidence type="ECO:0000256" key="1">
    <source>
        <dbReference type="ARBA" id="ARBA00004429"/>
    </source>
</evidence>
<feature type="transmembrane region" description="Helical" evidence="9">
    <location>
        <begin position="344"/>
        <end position="364"/>
    </location>
</feature>
<comment type="subcellular location">
    <subcellularLocation>
        <location evidence="1">Cell inner membrane</location>
        <topology evidence="1">Multi-pass membrane protein</topology>
    </subcellularLocation>
</comment>
<keyword evidence="2" id="KW-0813">Transport</keyword>
<feature type="transmembrane region" description="Helical" evidence="9">
    <location>
        <begin position="155"/>
        <end position="173"/>
    </location>
</feature>
<feature type="transmembrane region" description="Helical" evidence="9">
    <location>
        <begin position="385"/>
        <end position="402"/>
    </location>
</feature>
<gene>
    <name evidence="10" type="primary">tyrP_4</name>
    <name evidence="10" type="ORF">DB43_AE00080</name>
</gene>
<dbReference type="GO" id="GO:0005886">
    <property type="term" value="C:plasma membrane"/>
    <property type="evidence" value="ECO:0007669"/>
    <property type="project" value="UniProtKB-SubCell"/>
</dbReference>
<dbReference type="EMBL" id="JSAM01000115">
    <property type="protein sequence ID" value="KIA76513.1"/>
    <property type="molecule type" value="Genomic_DNA"/>
</dbReference>
<feature type="transmembrane region" description="Helical" evidence="9">
    <location>
        <begin position="185"/>
        <end position="201"/>
    </location>
</feature>
<evidence type="ECO:0000256" key="3">
    <source>
        <dbReference type="ARBA" id="ARBA00022475"/>
    </source>
</evidence>
<proteinExistence type="predicted"/>
<keyword evidence="5 9" id="KW-0812">Transmembrane</keyword>
<keyword evidence="7 9" id="KW-1133">Transmembrane helix</keyword>
<reference evidence="10 11" key="1">
    <citation type="journal article" date="2014" name="Mol. Biol. Evol.">
        <title>Massive expansion of Ubiquitination-related gene families within the Chlamydiae.</title>
        <authorList>
            <person name="Domman D."/>
            <person name="Collingro A."/>
            <person name="Lagkouvardos I."/>
            <person name="Gehre L."/>
            <person name="Weinmaier T."/>
            <person name="Rattei T."/>
            <person name="Subtil A."/>
            <person name="Horn M."/>
        </authorList>
    </citation>
    <scope>NUCLEOTIDE SEQUENCE [LARGE SCALE GENOMIC DNA]</scope>
    <source>
        <strain evidence="10 11">OEW1</strain>
    </source>
</reference>
<keyword evidence="8 9" id="KW-0472">Membrane</keyword>
<evidence type="ECO:0000256" key="7">
    <source>
        <dbReference type="ARBA" id="ARBA00022989"/>
    </source>
</evidence>
<keyword evidence="4" id="KW-0997">Cell inner membrane</keyword>